<comment type="caution">
    <text evidence="2">The sequence shown here is derived from an EMBL/GenBank/DDBJ whole genome shotgun (WGS) entry which is preliminary data.</text>
</comment>
<dbReference type="GeneID" id="66112790"/>
<protein>
    <submittedName>
        <fullName evidence="2">Uncharacterized protein</fullName>
    </submittedName>
</protein>
<organism evidence="2 3">
    <name type="scientific">Guyanagaster necrorhizus</name>
    <dbReference type="NCBI Taxonomy" id="856835"/>
    <lineage>
        <taxon>Eukaryota</taxon>
        <taxon>Fungi</taxon>
        <taxon>Dikarya</taxon>
        <taxon>Basidiomycota</taxon>
        <taxon>Agaricomycotina</taxon>
        <taxon>Agaricomycetes</taxon>
        <taxon>Agaricomycetidae</taxon>
        <taxon>Agaricales</taxon>
        <taxon>Marasmiineae</taxon>
        <taxon>Physalacriaceae</taxon>
        <taxon>Guyanagaster</taxon>
    </lineage>
</organism>
<feature type="region of interest" description="Disordered" evidence="1">
    <location>
        <begin position="379"/>
        <end position="401"/>
    </location>
</feature>
<evidence type="ECO:0000256" key="1">
    <source>
        <dbReference type="SAM" id="MobiDB-lite"/>
    </source>
</evidence>
<keyword evidence="3" id="KW-1185">Reference proteome</keyword>
<proteinExistence type="predicted"/>
<dbReference type="AlphaFoldDB" id="A0A9P7VRN1"/>
<reference evidence="2" key="1">
    <citation type="submission" date="2020-11" db="EMBL/GenBank/DDBJ databases">
        <title>Adaptations for nitrogen fixation in a non-lichenized fungal sporocarp promotes dispersal by wood-feeding termites.</title>
        <authorList>
            <consortium name="DOE Joint Genome Institute"/>
            <person name="Koch R.A."/>
            <person name="Yoon G."/>
            <person name="Arayal U."/>
            <person name="Lail K."/>
            <person name="Amirebrahimi M."/>
            <person name="Labutti K."/>
            <person name="Lipzen A."/>
            <person name="Riley R."/>
            <person name="Barry K."/>
            <person name="Henrissat B."/>
            <person name="Grigoriev I.V."/>
            <person name="Herr J.R."/>
            <person name="Aime M.C."/>
        </authorList>
    </citation>
    <scope>NUCLEOTIDE SEQUENCE</scope>
    <source>
        <strain evidence="2">MCA 3950</strain>
    </source>
</reference>
<name>A0A9P7VRN1_9AGAR</name>
<dbReference type="OrthoDB" id="3040541at2759"/>
<gene>
    <name evidence="2" type="ORF">BT62DRAFT_994917</name>
</gene>
<dbReference type="RefSeq" id="XP_043038965.1">
    <property type="nucleotide sequence ID" value="XM_043190493.1"/>
</dbReference>
<dbReference type="Proteomes" id="UP000812287">
    <property type="component" value="Unassembled WGS sequence"/>
</dbReference>
<evidence type="ECO:0000313" key="3">
    <source>
        <dbReference type="Proteomes" id="UP000812287"/>
    </source>
</evidence>
<sequence>MTDSLRLPNVEYLTLKTHSSAQPYSSSDIFSMNMIEPSQFSLWSLSLNFPLCLYSISAMSSNLAQLSITVENWAACDTFISLRVRKDGGDLVPNPIELCITDVTSKCGGQSFTHETFGPLIESRWNTERLRRFEMHAWYGWGDPYYSEVVRRTLGKHWQTEELEDIISQCKRSPGIRKPTSSSGSLIPPTVSQTRTFRYLTHDTSDIRQPVLCIHKWFLNLQGGDAVRRKNFLAKEEWLFKPSLLRMSARCSGCLGVINFEEDYDVNAWTRHRDSCKGIEERMMIAVSKELEFPAGDMDEYDSDDAFYGPDDGWEPVKQSVPDEKWHMLKEILALLEKSAEEAEENGSKTVTFIEIEDGEDVEEDVDDTDGSCIRCENEAYSEGKGSSSGHDFSVPAAGPA</sequence>
<dbReference type="EMBL" id="MU250537">
    <property type="protein sequence ID" value="KAG7445465.1"/>
    <property type="molecule type" value="Genomic_DNA"/>
</dbReference>
<evidence type="ECO:0000313" key="2">
    <source>
        <dbReference type="EMBL" id="KAG7445465.1"/>
    </source>
</evidence>
<accession>A0A9P7VRN1</accession>